<feature type="compositionally biased region" description="Polar residues" evidence="1">
    <location>
        <begin position="126"/>
        <end position="136"/>
    </location>
</feature>
<keyword evidence="2" id="KW-1133">Transmembrane helix</keyword>
<evidence type="ECO:0000256" key="2">
    <source>
        <dbReference type="SAM" id="Phobius"/>
    </source>
</evidence>
<feature type="compositionally biased region" description="Basic residues" evidence="1">
    <location>
        <begin position="216"/>
        <end position="227"/>
    </location>
</feature>
<sequence length="246" mass="27175">MKDRGFLDERGKPATYTGDKKAKMTARTNQQWVRLATVFAYVLSVSLAAIILAIYYSLIWKPTPPGPSSRRPEMSVMSCASWSITESQNSTSAADLSHANNTNASSLETREINTTTAWLVAVQNKAEPSQGSTDAQPSRPPTQDDAGHADSFITKPVRTSEIAERPRFDYGHEGSGSDGAKEREAEETVGEEKGGEEEVEEEEEEEEEEEVEKVPRRTKQALHHRTLTHTDTDLAQGSSDQNIFTD</sequence>
<keyword evidence="2" id="KW-0812">Transmembrane</keyword>
<gene>
    <name evidence="3" type="ORF">QTP70_010112</name>
</gene>
<comment type="caution">
    <text evidence="3">The sequence shown here is derived from an EMBL/GenBank/DDBJ whole genome shotgun (WGS) entry which is preliminary data.</text>
</comment>
<evidence type="ECO:0000313" key="4">
    <source>
        <dbReference type="Proteomes" id="UP001274896"/>
    </source>
</evidence>
<proteinExistence type="predicted"/>
<feature type="compositionally biased region" description="Basic and acidic residues" evidence="1">
    <location>
        <begin position="161"/>
        <end position="172"/>
    </location>
</feature>
<feature type="compositionally biased region" description="Basic and acidic residues" evidence="1">
    <location>
        <begin position="179"/>
        <end position="193"/>
    </location>
</feature>
<dbReference type="Pfam" id="PF15018">
    <property type="entry name" value="InaF-motif"/>
    <property type="match status" value="1"/>
</dbReference>
<organism evidence="3 4">
    <name type="scientific">Hemibagrus guttatus</name>
    <dbReference type="NCBI Taxonomy" id="175788"/>
    <lineage>
        <taxon>Eukaryota</taxon>
        <taxon>Metazoa</taxon>
        <taxon>Chordata</taxon>
        <taxon>Craniata</taxon>
        <taxon>Vertebrata</taxon>
        <taxon>Euteleostomi</taxon>
        <taxon>Actinopterygii</taxon>
        <taxon>Neopterygii</taxon>
        <taxon>Teleostei</taxon>
        <taxon>Ostariophysi</taxon>
        <taxon>Siluriformes</taxon>
        <taxon>Bagridae</taxon>
        <taxon>Hemibagrus</taxon>
    </lineage>
</organism>
<reference evidence="3" key="1">
    <citation type="submission" date="2023-06" db="EMBL/GenBank/DDBJ databases">
        <title>Male Hemibagrus guttatus genome.</title>
        <authorList>
            <person name="Bian C."/>
        </authorList>
    </citation>
    <scope>NUCLEOTIDE SEQUENCE</scope>
    <source>
        <strain evidence="3">Male_cb2023</strain>
        <tissue evidence="3">Muscle</tissue>
    </source>
</reference>
<dbReference type="AlphaFoldDB" id="A0AAE0Q9P4"/>
<feature type="region of interest" description="Disordered" evidence="1">
    <location>
        <begin position="1"/>
        <end position="22"/>
    </location>
</feature>
<evidence type="ECO:0000256" key="1">
    <source>
        <dbReference type="SAM" id="MobiDB-lite"/>
    </source>
</evidence>
<accession>A0AAE0Q9P4</accession>
<feature type="compositionally biased region" description="Polar residues" evidence="1">
    <location>
        <begin position="235"/>
        <end position="246"/>
    </location>
</feature>
<protein>
    <recommendedName>
        <fullName evidence="5">InaF motif containing 2</fullName>
    </recommendedName>
</protein>
<feature type="region of interest" description="Disordered" evidence="1">
    <location>
        <begin position="125"/>
        <end position="246"/>
    </location>
</feature>
<dbReference type="PANTHER" id="PTHR34929:SF1">
    <property type="entry name" value="INAF MOTIF CONTAINING 2"/>
    <property type="match status" value="1"/>
</dbReference>
<feature type="compositionally biased region" description="Acidic residues" evidence="1">
    <location>
        <begin position="194"/>
        <end position="211"/>
    </location>
</feature>
<keyword evidence="2" id="KW-0472">Membrane</keyword>
<evidence type="ECO:0008006" key="5">
    <source>
        <dbReference type="Google" id="ProtNLM"/>
    </source>
</evidence>
<name>A0AAE0Q9P4_9TELE</name>
<dbReference type="PANTHER" id="PTHR34929">
    <property type="entry name" value="ZGC:153157"/>
    <property type="match status" value="1"/>
</dbReference>
<dbReference type="EMBL" id="JAUCMX010000019">
    <property type="protein sequence ID" value="KAK3516380.1"/>
    <property type="molecule type" value="Genomic_DNA"/>
</dbReference>
<keyword evidence="4" id="KW-1185">Reference proteome</keyword>
<evidence type="ECO:0000313" key="3">
    <source>
        <dbReference type="EMBL" id="KAK3516380.1"/>
    </source>
</evidence>
<feature type="transmembrane region" description="Helical" evidence="2">
    <location>
        <begin position="32"/>
        <end position="58"/>
    </location>
</feature>
<dbReference type="InterPro" id="IPR029162">
    <property type="entry name" value="InaF-motif"/>
</dbReference>
<dbReference type="Proteomes" id="UP001274896">
    <property type="component" value="Unassembled WGS sequence"/>
</dbReference>